<dbReference type="SUPFAM" id="SSF57850">
    <property type="entry name" value="RING/U-box"/>
    <property type="match status" value="1"/>
</dbReference>
<keyword evidence="1 3" id="KW-0479">Metal-binding</keyword>
<dbReference type="InterPro" id="IPR013083">
    <property type="entry name" value="Znf_RING/FYVE/PHD"/>
</dbReference>
<name>A0A0K0EYR4_STRVS</name>
<dbReference type="Proteomes" id="UP000035680">
    <property type="component" value="Unassembled WGS sequence"/>
</dbReference>
<dbReference type="AlphaFoldDB" id="A0A0K0EYR4"/>
<organism evidence="5 6">
    <name type="scientific">Strongyloides venezuelensis</name>
    <name type="common">Threadworm</name>
    <dbReference type="NCBI Taxonomy" id="75913"/>
    <lineage>
        <taxon>Eukaryota</taxon>
        <taxon>Metazoa</taxon>
        <taxon>Ecdysozoa</taxon>
        <taxon>Nematoda</taxon>
        <taxon>Chromadorea</taxon>
        <taxon>Rhabditida</taxon>
        <taxon>Tylenchina</taxon>
        <taxon>Panagrolaimomorpha</taxon>
        <taxon>Strongyloidoidea</taxon>
        <taxon>Strongyloididae</taxon>
        <taxon>Strongyloides</taxon>
    </lineage>
</organism>
<keyword evidence="1 3" id="KW-0863">Zinc-finger</keyword>
<reference evidence="5" key="1">
    <citation type="submission" date="2014-07" db="EMBL/GenBank/DDBJ databases">
        <authorList>
            <person name="Martin A.A"/>
            <person name="De Silva N."/>
        </authorList>
    </citation>
    <scope>NUCLEOTIDE SEQUENCE</scope>
</reference>
<dbReference type="PANTHER" id="PTHR16047:SF7">
    <property type="entry name" value="E3 UBIQUITIN-PROTEIN LIGASE RFWD3"/>
    <property type="match status" value="1"/>
</dbReference>
<dbReference type="GO" id="GO:0005634">
    <property type="term" value="C:nucleus"/>
    <property type="evidence" value="ECO:0007669"/>
    <property type="project" value="InterPro"/>
</dbReference>
<evidence type="ECO:0000256" key="2">
    <source>
        <dbReference type="ARBA" id="ARBA00022833"/>
    </source>
</evidence>
<dbReference type="Pfam" id="PF13639">
    <property type="entry name" value="zf-RING_2"/>
    <property type="match status" value="1"/>
</dbReference>
<evidence type="ECO:0000256" key="3">
    <source>
        <dbReference type="PROSITE-ProRule" id="PRU00175"/>
    </source>
</evidence>
<keyword evidence="5" id="KW-1185">Reference proteome</keyword>
<dbReference type="SMART" id="SM00184">
    <property type="entry name" value="RING"/>
    <property type="match status" value="1"/>
</dbReference>
<dbReference type="InterPro" id="IPR037381">
    <property type="entry name" value="RFWD3"/>
</dbReference>
<dbReference type="WBParaSite" id="SVE_0167300.1">
    <property type="protein sequence ID" value="SVE_0167300.1"/>
    <property type="gene ID" value="SVE_0167300"/>
</dbReference>
<dbReference type="GO" id="GO:0004842">
    <property type="term" value="F:ubiquitin-protein transferase activity"/>
    <property type="evidence" value="ECO:0007669"/>
    <property type="project" value="InterPro"/>
</dbReference>
<dbReference type="Gene3D" id="3.30.40.10">
    <property type="entry name" value="Zinc/RING finger domain, C3HC4 (zinc finger)"/>
    <property type="match status" value="1"/>
</dbReference>
<dbReference type="STRING" id="75913.A0A0K0EYR4"/>
<proteinExistence type="predicted"/>
<reference evidence="6" key="2">
    <citation type="submission" date="2015-08" db="UniProtKB">
        <authorList>
            <consortium name="WormBaseParasite"/>
        </authorList>
    </citation>
    <scope>IDENTIFICATION</scope>
</reference>
<evidence type="ECO:0000313" key="5">
    <source>
        <dbReference type="Proteomes" id="UP000035680"/>
    </source>
</evidence>
<dbReference type="PROSITE" id="PS50089">
    <property type="entry name" value="ZF_RING_2"/>
    <property type="match status" value="1"/>
</dbReference>
<accession>A0A0K0EYR4</accession>
<evidence type="ECO:0000256" key="1">
    <source>
        <dbReference type="ARBA" id="ARBA00022771"/>
    </source>
</evidence>
<dbReference type="GO" id="GO:0036297">
    <property type="term" value="P:interstrand cross-link repair"/>
    <property type="evidence" value="ECO:0007669"/>
    <property type="project" value="InterPro"/>
</dbReference>
<dbReference type="PANTHER" id="PTHR16047">
    <property type="entry name" value="RFWD3 PROTEIN"/>
    <property type="match status" value="1"/>
</dbReference>
<dbReference type="GO" id="GO:0016567">
    <property type="term" value="P:protein ubiquitination"/>
    <property type="evidence" value="ECO:0007669"/>
    <property type="project" value="InterPro"/>
</dbReference>
<feature type="domain" description="RING-type" evidence="4">
    <location>
        <begin position="5"/>
        <end position="54"/>
    </location>
</feature>
<keyword evidence="2" id="KW-0862">Zinc</keyword>
<sequence>MSSVCFICSEAYTTNGTDHALYSTKCGHLMGKSCLEEWIRQKNNRGRFDCPVCRENLLDSDYHPIYDSSNELLPSEFDNSKDKYLSEDDILKDYLSGKLEKGSTFFIETGNKTLSRMFIEFFDVHNEYILIAGHLDYKGSSLQIYKGANIVYDTIYSYPNIITVAFNKFCKNAVGFCIGFLNRDFLYVELSTINGVCEAPRKNVLSIDCRNLNSVCFLDENKFVYSVGECEIFSSCTDKFCVKENWLGNVNVELKAVTNLTVMNDCTLMGIMDGKIYIFEKNKIPYLVYSEENIKVTNYTYDPVVDMISIVNSLEFECSVDIYEKLLSHVMCGMSKIFKYDNEGCRREIYMSYPIKESPNIIYQSLQGFKPLSISAKNYEKCFIYSFIPNEENDMLQVHFVNDASNIVGKRKIENLNRCIGIIALKEPEVLSSKVVKIPIVIIFHEGFTMLNCYTLI</sequence>
<dbReference type="GO" id="GO:0008270">
    <property type="term" value="F:zinc ion binding"/>
    <property type="evidence" value="ECO:0007669"/>
    <property type="project" value="UniProtKB-KW"/>
</dbReference>
<protein>
    <submittedName>
        <fullName evidence="6">RING-type domain-containing protein</fullName>
    </submittedName>
</protein>
<dbReference type="InterPro" id="IPR001841">
    <property type="entry name" value="Znf_RING"/>
</dbReference>
<evidence type="ECO:0000313" key="6">
    <source>
        <dbReference type="WBParaSite" id="SVE_0167300.1"/>
    </source>
</evidence>
<evidence type="ECO:0000259" key="4">
    <source>
        <dbReference type="PROSITE" id="PS50089"/>
    </source>
</evidence>